<dbReference type="InterPro" id="IPR011991">
    <property type="entry name" value="ArsR-like_HTH"/>
</dbReference>
<dbReference type="SUPFAM" id="SSF46785">
    <property type="entry name" value="Winged helix' DNA-binding domain"/>
    <property type="match status" value="1"/>
</dbReference>
<dbReference type="InterPro" id="IPR039422">
    <property type="entry name" value="MarR/SlyA-like"/>
</dbReference>
<dbReference type="InterPro" id="IPR036390">
    <property type="entry name" value="WH_DNA-bd_sf"/>
</dbReference>
<dbReference type="AlphaFoldDB" id="A0A6P0H367"/>
<dbReference type="InterPro" id="IPR055166">
    <property type="entry name" value="Transc_reg_Sar_Rot_HTH"/>
</dbReference>
<dbReference type="RefSeq" id="WP_163609899.1">
    <property type="nucleotide sequence ID" value="NZ_JAAGWB010000013.1"/>
</dbReference>
<dbReference type="InterPro" id="IPR036388">
    <property type="entry name" value="WH-like_DNA-bd_sf"/>
</dbReference>
<comment type="caution">
    <text evidence="8">The sequence shown here is derived from an EMBL/GenBank/DDBJ whole genome shotgun (WGS) entry which is preliminary data.</text>
</comment>
<keyword evidence="4" id="KW-0238">DNA-binding</keyword>
<dbReference type="EMBL" id="JAAGWH010000013">
    <property type="protein sequence ID" value="NEK93453.1"/>
    <property type="molecule type" value="Genomic_DNA"/>
</dbReference>
<keyword evidence="9" id="KW-1185">Reference proteome</keyword>
<dbReference type="CDD" id="cd00090">
    <property type="entry name" value="HTH_ARSR"/>
    <property type="match status" value="1"/>
</dbReference>
<accession>A0A6P0H367</accession>
<dbReference type="GO" id="GO:0006950">
    <property type="term" value="P:response to stress"/>
    <property type="evidence" value="ECO:0007669"/>
    <property type="project" value="TreeGrafter"/>
</dbReference>
<dbReference type="GO" id="GO:0003677">
    <property type="term" value="F:DNA binding"/>
    <property type="evidence" value="ECO:0007669"/>
    <property type="project" value="UniProtKB-KW"/>
</dbReference>
<evidence type="ECO:0000313" key="9">
    <source>
        <dbReference type="Proteomes" id="UP000468828"/>
    </source>
</evidence>
<feature type="domain" description="HTH marR-type" evidence="6">
    <location>
        <begin position="12"/>
        <end position="142"/>
    </location>
</feature>
<evidence type="ECO:0000256" key="3">
    <source>
        <dbReference type="ARBA" id="ARBA00023015"/>
    </source>
</evidence>
<dbReference type="EMBL" id="JAAGWB010000013">
    <property type="protein sequence ID" value="NEN50220.1"/>
    <property type="molecule type" value="Genomic_DNA"/>
</dbReference>
<evidence type="ECO:0000256" key="5">
    <source>
        <dbReference type="ARBA" id="ARBA00023163"/>
    </source>
</evidence>
<dbReference type="Proteomes" id="UP000471152">
    <property type="component" value="Unassembled WGS sequence"/>
</dbReference>
<dbReference type="FunFam" id="1.10.10.10:FF:000163">
    <property type="entry name" value="MarR family transcriptional regulator"/>
    <property type="match status" value="1"/>
</dbReference>
<evidence type="ECO:0000256" key="2">
    <source>
        <dbReference type="ARBA" id="ARBA00022490"/>
    </source>
</evidence>
<dbReference type="InterPro" id="IPR000835">
    <property type="entry name" value="HTH_MarR-typ"/>
</dbReference>
<evidence type="ECO:0000313" key="10">
    <source>
        <dbReference type="Proteomes" id="UP000471152"/>
    </source>
</evidence>
<evidence type="ECO:0000259" key="6">
    <source>
        <dbReference type="PROSITE" id="PS50995"/>
    </source>
</evidence>
<dbReference type="SMART" id="SM00347">
    <property type="entry name" value="HTH_MARR"/>
    <property type="match status" value="1"/>
</dbReference>
<gene>
    <name evidence="8" type="ORF">G3R41_04580</name>
    <name evidence="7" type="ORF">GCU67_04580</name>
</gene>
<dbReference type="GO" id="GO:0005737">
    <property type="term" value="C:cytoplasm"/>
    <property type="evidence" value="ECO:0007669"/>
    <property type="project" value="UniProtKB-SubCell"/>
</dbReference>
<keyword evidence="5" id="KW-0804">Transcription</keyword>
<dbReference type="Gene3D" id="1.10.10.10">
    <property type="entry name" value="Winged helix-like DNA-binding domain superfamily/Winged helix DNA-binding domain"/>
    <property type="match status" value="1"/>
</dbReference>
<dbReference type="Pfam" id="PF22381">
    <property type="entry name" value="Staph_reg_Sar_Rot"/>
    <property type="match status" value="1"/>
</dbReference>
<dbReference type="Proteomes" id="UP000468828">
    <property type="component" value="Unassembled WGS sequence"/>
</dbReference>
<organism evidence="8 10">
    <name type="scientific">Modestobacter muralis</name>
    <dbReference type="NCBI Taxonomy" id="1608614"/>
    <lineage>
        <taxon>Bacteria</taxon>
        <taxon>Bacillati</taxon>
        <taxon>Actinomycetota</taxon>
        <taxon>Actinomycetes</taxon>
        <taxon>Geodermatophilales</taxon>
        <taxon>Geodermatophilaceae</taxon>
        <taxon>Modestobacter</taxon>
    </lineage>
</organism>
<dbReference type="PRINTS" id="PR00598">
    <property type="entry name" value="HTHMARR"/>
</dbReference>
<keyword evidence="2" id="KW-0963">Cytoplasm</keyword>
<dbReference type="PANTHER" id="PTHR33164">
    <property type="entry name" value="TRANSCRIPTIONAL REGULATOR, MARR FAMILY"/>
    <property type="match status" value="1"/>
</dbReference>
<sequence>MTDTPSPSVALDDQLCFALYAASRAVTARYRPMLDQLGITYPQYLVLMLLWEEDGQTVGQLGSRLALDSGTLSPLLKRLTAAGLVTRHRRTDDERSVSVRLTDAGRALHEPAFAVNAAMIDALDLDEDQFAELRDQLRIVTERVTQPKADVRA</sequence>
<dbReference type="PROSITE" id="PS50995">
    <property type="entry name" value="HTH_MARR_2"/>
    <property type="match status" value="1"/>
</dbReference>
<evidence type="ECO:0000313" key="8">
    <source>
        <dbReference type="EMBL" id="NEN50220.1"/>
    </source>
</evidence>
<proteinExistence type="predicted"/>
<keyword evidence="3" id="KW-0805">Transcription regulation</keyword>
<dbReference type="GO" id="GO:0003700">
    <property type="term" value="F:DNA-binding transcription factor activity"/>
    <property type="evidence" value="ECO:0007669"/>
    <property type="project" value="InterPro"/>
</dbReference>
<protein>
    <submittedName>
        <fullName evidence="8">MarR family transcriptional regulator</fullName>
    </submittedName>
</protein>
<comment type="subcellular location">
    <subcellularLocation>
        <location evidence="1">Cytoplasm</location>
    </subcellularLocation>
</comment>
<reference evidence="7 9" key="1">
    <citation type="submission" date="2020-01" db="EMBL/GenBank/DDBJ databases">
        <title>the WGS Modestobacter muralis CPCC 204518.</title>
        <authorList>
            <person name="Jiang Z."/>
        </authorList>
    </citation>
    <scope>NUCLEOTIDE SEQUENCE [LARGE SCALE GENOMIC DNA]</scope>
    <source>
        <strain evidence="7 9">DSM 100205</strain>
    </source>
</reference>
<evidence type="ECO:0000256" key="4">
    <source>
        <dbReference type="ARBA" id="ARBA00023125"/>
    </source>
</evidence>
<reference evidence="8 10" key="2">
    <citation type="submission" date="2020-02" db="EMBL/GenBank/DDBJ databases">
        <title>The WGS of Modestobacter muralis DSM 100205.</title>
        <authorList>
            <person name="Jiang Z."/>
        </authorList>
    </citation>
    <scope>NUCLEOTIDE SEQUENCE [LARGE SCALE GENOMIC DNA]</scope>
    <source>
        <strain evidence="8 10">DSM 100205</strain>
    </source>
</reference>
<evidence type="ECO:0000256" key="1">
    <source>
        <dbReference type="ARBA" id="ARBA00004496"/>
    </source>
</evidence>
<name>A0A6P0H367_9ACTN</name>
<evidence type="ECO:0000313" key="7">
    <source>
        <dbReference type="EMBL" id="NEK93453.1"/>
    </source>
</evidence>
<dbReference type="PANTHER" id="PTHR33164:SF5">
    <property type="entry name" value="ORGANIC HYDROPEROXIDE RESISTANCE TRANSCRIPTIONAL REGULATOR"/>
    <property type="match status" value="1"/>
</dbReference>